<comment type="subcellular location">
    <subcellularLocation>
        <location evidence="1">Cell membrane</location>
        <topology evidence="1">Multi-pass membrane protein</topology>
    </subcellularLocation>
</comment>
<dbReference type="Gene3D" id="1.20.1250.20">
    <property type="entry name" value="MFS general substrate transporter like domains"/>
    <property type="match status" value="2"/>
</dbReference>
<evidence type="ECO:0000313" key="8">
    <source>
        <dbReference type="EMBL" id="SFB25195.1"/>
    </source>
</evidence>
<evidence type="ECO:0000256" key="1">
    <source>
        <dbReference type="ARBA" id="ARBA00004651"/>
    </source>
</evidence>
<reference evidence="8 9" key="1">
    <citation type="submission" date="2016-10" db="EMBL/GenBank/DDBJ databases">
        <authorList>
            <person name="de Groot N.N."/>
        </authorList>
    </citation>
    <scope>NUCLEOTIDE SEQUENCE [LARGE SCALE GENOMIC DNA]</scope>
    <source>
        <strain evidence="8 9">DSM 12271</strain>
    </source>
</reference>
<gene>
    <name evidence="8" type="ORF">SAMN04488528_102141</name>
</gene>
<dbReference type="STRING" id="84698.SAMN04488528_102141"/>
<dbReference type="AlphaFoldDB" id="A0A1I0ZHS3"/>
<dbReference type="SUPFAM" id="SSF103473">
    <property type="entry name" value="MFS general substrate transporter"/>
    <property type="match status" value="1"/>
</dbReference>
<name>A0A1I0ZHS3_9CLOT</name>
<evidence type="ECO:0000259" key="7">
    <source>
        <dbReference type="PROSITE" id="PS50850"/>
    </source>
</evidence>
<keyword evidence="5 6" id="KW-0472">Membrane</keyword>
<evidence type="ECO:0000256" key="4">
    <source>
        <dbReference type="ARBA" id="ARBA00022989"/>
    </source>
</evidence>
<dbReference type="PROSITE" id="PS50850">
    <property type="entry name" value="MFS"/>
    <property type="match status" value="1"/>
</dbReference>
<keyword evidence="3 6" id="KW-0812">Transmembrane</keyword>
<dbReference type="OrthoDB" id="9810492at2"/>
<feature type="transmembrane region" description="Helical" evidence="6">
    <location>
        <begin position="137"/>
        <end position="155"/>
    </location>
</feature>
<evidence type="ECO:0000256" key="3">
    <source>
        <dbReference type="ARBA" id="ARBA00022692"/>
    </source>
</evidence>
<feature type="transmembrane region" description="Helical" evidence="6">
    <location>
        <begin position="16"/>
        <end position="39"/>
    </location>
</feature>
<dbReference type="InterPro" id="IPR011701">
    <property type="entry name" value="MFS"/>
</dbReference>
<evidence type="ECO:0000256" key="2">
    <source>
        <dbReference type="ARBA" id="ARBA00022448"/>
    </source>
</evidence>
<dbReference type="GO" id="GO:0022857">
    <property type="term" value="F:transmembrane transporter activity"/>
    <property type="evidence" value="ECO:0007669"/>
    <property type="project" value="InterPro"/>
</dbReference>
<dbReference type="Proteomes" id="UP000198619">
    <property type="component" value="Unassembled WGS sequence"/>
</dbReference>
<dbReference type="EMBL" id="FOKI01000021">
    <property type="protein sequence ID" value="SFB25195.1"/>
    <property type="molecule type" value="Genomic_DNA"/>
</dbReference>
<feature type="transmembrane region" description="Helical" evidence="6">
    <location>
        <begin position="79"/>
        <end position="97"/>
    </location>
</feature>
<keyword evidence="9" id="KW-1185">Reference proteome</keyword>
<proteinExistence type="predicted"/>
<dbReference type="GO" id="GO:0005886">
    <property type="term" value="C:plasma membrane"/>
    <property type="evidence" value="ECO:0007669"/>
    <property type="project" value="UniProtKB-SubCell"/>
</dbReference>
<dbReference type="InterPro" id="IPR036259">
    <property type="entry name" value="MFS_trans_sf"/>
</dbReference>
<feature type="transmembrane region" description="Helical" evidence="6">
    <location>
        <begin position="295"/>
        <end position="316"/>
    </location>
</feature>
<feature type="domain" description="Major facilitator superfamily (MFS) profile" evidence="7">
    <location>
        <begin position="8"/>
        <end position="400"/>
    </location>
</feature>
<organism evidence="8 9">
    <name type="scientific">Clostridium frigidicarnis</name>
    <dbReference type="NCBI Taxonomy" id="84698"/>
    <lineage>
        <taxon>Bacteria</taxon>
        <taxon>Bacillati</taxon>
        <taxon>Bacillota</taxon>
        <taxon>Clostridia</taxon>
        <taxon>Eubacteriales</taxon>
        <taxon>Clostridiaceae</taxon>
        <taxon>Clostridium</taxon>
    </lineage>
</organism>
<dbReference type="Pfam" id="PF07690">
    <property type="entry name" value="MFS_1"/>
    <property type="match status" value="2"/>
</dbReference>
<dbReference type="RefSeq" id="WP_090041991.1">
    <property type="nucleotide sequence ID" value="NZ_FOKI01000021.1"/>
</dbReference>
<protein>
    <submittedName>
        <fullName evidence="8">Predicted arabinose efflux permease, MFS family</fullName>
    </submittedName>
</protein>
<feature type="transmembrane region" description="Helical" evidence="6">
    <location>
        <begin position="376"/>
        <end position="393"/>
    </location>
</feature>
<feature type="transmembrane region" description="Helical" evidence="6">
    <location>
        <begin position="175"/>
        <end position="194"/>
    </location>
</feature>
<feature type="transmembrane region" description="Helical" evidence="6">
    <location>
        <begin position="103"/>
        <end position="125"/>
    </location>
</feature>
<feature type="transmembrane region" description="Helical" evidence="6">
    <location>
        <begin position="51"/>
        <end position="72"/>
    </location>
</feature>
<feature type="transmembrane region" description="Helical" evidence="6">
    <location>
        <begin position="223"/>
        <end position="243"/>
    </location>
</feature>
<accession>A0A1I0ZHS3</accession>
<evidence type="ECO:0000313" key="9">
    <source>
        <dbReference type="Proteomes" id="UP000198619"/>
    </source>
</evidence>
<keyword evidence="4 6" id="KW-1133">Transmembrane helix</keyword>
<dbReference type="PANTHER" id="PTHR23520">
    <property type="entry name" value="TRANSPORTER, PUTATIVE (AFU_ORTHOLOGUE AFUA_3G04000)-RELATED"/>
    <property type="match status" value="1"/>
</dbReference>
<dbReference type="PANTHER" id="PTHR23520:SF5">
    <property type="entry name" value="TRANSPORTER, PUTATIVE (AFU_ORTHOLOGUE AFUA_3G04000)-RELATED"/>
    <property type="match status" value="1"/>
</dbReference>
<evidence type="ECO:0000256" key="5">
    <source>
        <dbReference type="ARBA" id="ARBA00023136"/>
    </source>
</evidence>
<feature type="transmembrane region" description="Helical" evidence="6">
    <location>
        <begin position="255"/>
        <end position="274"/>
    </location>
</feature>
<dbReference type="InterPro" id="IPR020846">
    <property type="entry name" value="MFS_dom"/>
</dbReference>
<sequence>MGVKQKFSIFSKNANMYLVAISFFYISMGSFNMLQGIYLKELNIEESFLGIILSFKTFAIAFASIPCAMIVNKIGRKRGILITMSLVPLLTILQGAIPNKYIILFISVLQGAVQGFLMVSEGPFFMDNSNPKNRIKLFSYSFADNVFSTMFGYFVFGQLSNTLSSHFGVLFGLKYGIIISGIIGLVSCVFILFIKDNKTHVSTQKYFLKKVKILCLKPYPRKFIIYNLLVGFGAGLVVPYFNIYLKYKVSASTSQIGIIMALAQGAMGIGGLITPSMTNKFGRIKTIMICQSISIPFLMLIALPPNLYIVATALLFRNALMNMAGPVISSLSMELIDDDERSIYSSLNSISNNLSRAISALVAGYIMENLPHGYELPYFITAITYLVSTIYFYKSFSIVDSKKFLQKNVESNTVTSK</sequence>
<evidence type="ECO:0000256" key="6">
    <source>
        <dbReference type="SAM" id="Phobius"/>
    </source>
</evidence>
<keyword evidence="2" id="KW-0813">Transport</keyword>